<dbReference type="InterPro" id="IPR017937">
    <property type="entry name" value="Thioredoxin_CS"/>
</dbReference>
<evidence type="ECO:0000256" key="4">
    <source>
        <dbReference type="ARBA" id="ARBA00023157"/>
    </source>
</evidence>
<dbReference type="CDD" id="cd02947">
    <property type="entry name" value="TRX_family"/>
    <property type="match status" value="1"/>
</dbReference>
<evidence type="ECO:0000313" key="9">
    <source>
        <dbReference type="Proteomes" id="UP000321580"/>
    </source>
</evidence>
<dbReference type="InterPro" id="IPR005746">
    <property type="entry name" value="Thioredoxin"/>
</dbReference>
<dbReference type="PRINTS" id="PR00421">
    <property type="entry name" value="THIOREDOXIN"/>
</dbReference>
<evidence type="ECO:0000313" key="8">
    <source>
        <dbReference type="EMBL" id="TXB66311.1"/>
    </source>
</evidence>
<dbReference type="Pfam" id="PF00085">
    <property type="entry name" value="Thioredoxin"/>
    <property type="match status" value="1"/>
</dbReference>
<evidence type="ECO:0000259" key="7">
    <source>
        <dbReference type="PROSITE" id="PS51352"/>
    </source>
</evidence>
<organism evidence="8 9">
    <name type="scientific">Phaeodactylibacter luteus</name>
    <dbReference type="NCBI Taxonomy" id="1564516"/>
    <lineage>
        <taxon>Bacteria</taxon>
        <taxon>Pseudomonadati</taxon>
        <taxon>Bacteroidota</taxon>
        <taxon>Saprospiria</taxon>
        <taxon>Saprospirales</taxon>
        <taxon>Haliscomenobacteraceae</taxon>
        <taxon>Phaeodactylibacter</taxon>
    </lineage>
</organism>
<protein>
    <recommendedName>
        <fullName evidence="6">Thioredoxin</fullName>
    </recommendedName>
</protein>
<keyword evidence="4" id="KW-1015">Disulfide bond</keyword>
<dbReference type="PANTHER" id="PTHR45663">
    <property type="entry name" value="GEO12009P1"/>
    <property type="match status" value="1"/>
</dbReference>
<dbReference type="Gene3D" id="3.40.30.10">
    <property type="entry name" value="Glutaredoxin"/>
    <property type="match status" value="1"/>
</dbReference>
<dbReference type="InterPro" id="IPR011990">
    <property type="entry name" value="TPR-like_helical_dom_sf"/>
</dbReference>
<evidence type="ECO:0000256" key="5">
    <source>
        <dbReference type="ARBA" id="ARBA00023284"/>
    </source>
</evidence>
<dbReference type="PROSITE" id="PS00194">
    <property type="entry name" value="THIOREDOXIN_1"/>
    <property type="match status" value="1"/>
</dbReference>
<reference evidence="8 9" key="1">
    <citation type="submission" date="2019-08" db="EMBL/GenBank/DDBJ databases">
        <title>Genome of Phaeodactylibacter luteus.</title>
        <authorList>
            <person name="Bowman J.P."/>
        </authorList>
    </citation>
    <scope>NUCLEOTIDE SEQUENCE [LARGE SCALE GENOMIC DNA]</scope>
    <source>
        <strain evidence="8 9">KCTC 42180</strain>
    </source>
</reference>
<proteinExistence type="inferred from homology"/>
<dbReference type="PROSITE" id="PS51352">
    <property type="entry name" value="THIOREDOXIN_2"/>
    <property type="match status" value="1"/>
</dbReference>
<dbReference type="InterPro" id="IPR013766">
    <property type="entry name" value="Thioredoxin_domain"/>
</dbReference>
<name>A0A5C6RVD2_9BACT</name>
<dbReference type="Pfam" id="PF14561">
    <property type="entry name" value="TPR_20"/>
    <property type="match status" value="1"/>
</dbReference>
<dbReference type="GO" id="GO:0015035">
    <property type="term" value="F:protein-disulfide reductase activity"/>
    <property type="evidence" value="ECO:0007669"/>
    <property type="project" value="UniProtKB-UniRule"/>
</dbReference>
<dbReference type="RefSeq" id="WP_147166480.1">
    <property type="nucleotide sequence ID" value="NZ_VOOR01000008.1"/>
</dbReference>
<dbReference type="InterPro" id="IPR036249">
    <property type="entry name" value="Thioredoxin-like_sf"/>
</dbReference>
<keyword evidence="9" id="KW-1185">Reference proteome</keyword>
<keyword evidence="3" id="KW-0249">Electron transport</keyword>
<gene>
    <name evidence="8" type="primary">trxA</name>
    <name evidence="8" type="ORF">FRY97_05725</name>
</gene>
<evidence type="ECO:0000256" key="1">
    <source>
        <dbReference type="ARBA" id="ARBA00008987"/>
    </source>
</evidence>
<evidence type="ECO:0000256" key="6">
    <source>
        <dbReference type="NCBIfam" id="TIGR01068"/>
    </source>
</evidence>
<dbReference type="GO" id="GO:0006950">
    <property type="term" value="P:response to stress"/>
    <property type="evidence" value="ECO:0007669"/>
    <property type="project" value="UniProtKB-ARBA"/>
</dbReference>
<comment type="similarity">
    <text evidence="1">Belongs to the thioredoxin family.</text>
</comment>
<dbReference type="Gene3D" id="1.25.40.10">
    <property type="entry name" value="Tetratricopeptide repeat domain"/>
    <property type="match status" value="1"/>
</dbReference>
<dbReference type="SUPFAM" id="SSF52833">
    <property type="entry name" value="Thioredoxin-like"/>
    <property type="match status" value="1"/>
</dbReference>
<dbReference type="AlphaFoldDB" id="A0A5C6RVD2"/>
<sequence>MDFQKDVIGRSYERPVVVDFWAPWCGPCRVLGPVIEQLASEEQDRWDLVKLNTEEEQQLAAQYQIRSIPNVKMFYRGEVIGEFAGALSRPQIQEWLANTLPDARKEVLGHILDRLGEAGALSELEAFVAQYPDMQDARLALAMAVVVPSPERALALLAPIPMGSPLHDQVETVRALAELMQHAPDPSAAGQALLQAQNALRAEQNEEAIKQVIQAVMADKAYANDLPRRAAIALFHAWGADAPLTKHYRRRFDMALY</sequence>
<dbReference type="OrthoDB" id="9790390at2"/>
<dbReference type="PANTHER" id="PTHR45663:SF11">
    <property type="entry name" value="GEO12009P1"/>
    <property type="match status" value="1"/>
</dbReference>
<evidence type="ECO:0000256" key="3">
    <source>
        <dbReference type="ARBA" id="ARBA00022982"/>
    </source>
</evidence>
<comment type="caution">
    <text evidence="8">The sequence shown here is derived from an EMBL/GenBank/DDBJ whole genome shotgun (WGS) entry which is preliminary data.</text>
</comment>
<accession>A0A5C6RVD2</accession>
<evidence type="ECO:0000256" key="2">
    <source>
        <dbReference type="ARBA" id="ARBA00022448"/>
    </source>
</evidence>
<keyword evidence="5" id="KW-0676">Redox-active center</keyword>
<feature type="domain" description="Thioredoxin" evidence="7">
    <location>
        <begin position="1"/>
        <end position="101"/>
    </location>
</feature>
<dbReference type="GO" id="GO:0005737">
    <property type="term" value="C:cytoplasm"/>
    <property type="evidence" value="ECO:0007669"/>
    <property type="project" value="TreeGrafter"/>
</dbReference>
<dbReference type="EMBL" id="VOOR01000008">
    <property type="protein sequence ID" value="TXB66311.1"/>
    <property type="molecule type" value="Genomic_DNA"/>
</dbReference>
<keyword evidence="2" id="KW-0813">Transport</keyword>
<dbReference type="Proteomes" id="UP000321580">
    <property type="component" value="Unassembled WGS sequence"/>
</dbReference>
<dbReference type="FunFam" id="3.40.30.10:FF:000001">
    <property type="entry name" value="Thioredoxin"/>
    <property type="match status" value="1"/>
</dbReference>
<dbReference type="NCBIfam" id="TIGR01068">
    <property type="entry name" value="thioredoxin"/>
    <property type="match status" value="1"/>
</dbReference>